<dbReference type="Gene3D" id="3.50.30.30">
    <property type="match status" value="1"/>
</dbReference>
<evidence type="ECO:0000256" key="1">
    <source>
        <dbReference type="ARBA" id="ARBA00011073"/>
    </source>
</evidence>
<dbReference type="InterPro" id="IPR036852">
    <property type="entry name" value="Peptidase_S8/S53_dom_sf"/>
</dbReference>
<dbReference type="EMBL" id="OBEB01000004">
    <property type="protein sequence ID" value="SNY52615.1"/>
    <property type="molecule type" value="Genomic_DNA"/>
</dbReference>
<evidence type="ECO:0000259" key="13">
    <source>
        <dbReference type="Pfam" id="PF00082"/>
    </source>
</evidence>
<dbReference type="Pfam" id="PF02225">
    <property type="entry name" value="PA"/>
    <property type="match status" value="1"/>
</dbReference>
<dbReference type="InterPro" id="IPR034202">
    <property type="entry name" value="Subtilisin_Carlsberg-like"/>
</dbReference>
<evidence type="ECO:0000313" key="16">
    <source>
        <dbReference type="EMBL" id="SNY52615.1"/>
    </source>
</evidence>
<feature type="domain" description="PA" evidence="14">
    <location>
        <begin position="367"/>
        <end position="440"/>
    </location>
</feature>
<dbReference type="OrthoDB" id="9790784at2"/>
<dbReference type="GO" id="GO:0006508">
    <property type="term" value="P:proteolysis"/>
    <property type="evidence" value="ECO:0007669"/>
    <property type="project" value="UniProtKB-KW"/>
</dbReference>
<keyword evidence="7 9" id="KW-0720">Serine protease</keyword>
<keyword evidence="6 9" id="KW-0378">Hydrolase</keyword>
<dbReference type="InterPro" id="IPR007280">
    <property type="entry name" value="Peptidase_C_arc/bac"/>
</dbReference>
<evidence type="ECO:0000256" key="8">
    <source>
        <dbReference type="PIRSR" id="PIRSR615500-1"/>
    </source>
</evidence>
<accession>A0A285IX46</accession>
<dbReference type="GO" id="GO:0005615">
    <property type="term" value="C:extracellular space"/>
    <property type="evidence" value="ECO:0007669"/>
    <property type="project" value="TreeGrafter"/>
</dbReference>
<dbReference type="Gene3D" id="2.60.120.380">
    <property type="match status" value="2"/>
</dbReference>
<reference evidence="17" key="1">
    <citation type="submission" date="2017-09" db="EMBL/GenBank/DDBJ databases">
        <authorList>
            <person name="Varghese N."/>
            <person name="Submissions S."/>
        </authorList>
    </citation>
    <scope>NUCLEOTIDE SEQUENCE [LARGE SCALE GENOMIC DNA]</scope>
    <source>
        <strain evidence="17">CGMCC 1.12461</strain>
    </source>
</reference>
<gene>
    <name evidence="16" type="ORF">SAMN06297280_2169</name>
</gene>
<dbReference type="PRINTS" id="PR00723">
    <property type="entry name" value="SUBTILISIN"/>
</dbReference>
<evidence type="ECO:0000256" key="12">
    <source>
        <dbReference type="SAM" id="SignalP"/>
    </source>
</evidence>
<sequence length="754" mass="78676">MSKLTKPLALASCSLLALAVNSALATTVKHSTDDHRYIIKYKDSSLGLSKQQDFVLSQHKRTKDAILARLSDNSSKLKRQGARIHHLLAEQRAIAVQLRPGLVNLLKSDPTIELIEVDQRRYPMMQQIPYGFPMVQADLVSDEFASNQTVCVIDSGLDLPHEDFASGNISGTNDVGTGNWYDAGGPHGTHVAGTIGALNNDTGIVGVMPNGQLNMHIIKVFNAAGWGYSSTLASAVNACADADATVINMSLGGAAPSATESSAMQAAFDAGLLLIAAAGNDGNTAMSYPASYDSVVSVAAVDSTRTLADFSQRNAQVELAGPGVDVRSTYPEGTALEAQLSVNGVFYDSNPMSESGSGTVSAEFADCGLGLDACTDVAEKVCLISRGEVAFSQKVESCQAGGGLAAIIYNNEPGNFSGTVEGTTSTIPAVSISQEDGQMLLAELGSIANLNSGASNYGLMSGTSMASPHVAGVAALVWSHFPDCSNAEIRSALAASADDLGATGRDTSYGFGLVQAKDAVDYLAEYGCSGSDDGPDEPTPPGATELENGEAVTDLAGAAGEELLFTLDVPATATDLSFTMSGGTGDADLYVKFGAEPTAVDYDCRPYLTGNDESCAIDPAQEGTYYAKIIGYTAFTDVSLTGSFTAEDDPDLPDAGGETINNINVDRRSWQHYTLDVPAGMAELSVTITGGRGDADLYLKYGSTPSAGSYDCRPNRNGNEETCVISNPEAGVWHMSVYGFRAVRGLTLISEYQP</sequence>
<dbReference type="PANTHER" id="PTHR43806:SF11">
    <property type="entry name" value="CEREVISIN-RELATED"/>
    <property type="match status" value="1"/>
</dbReference>
<evidence type="ECO:0000256" key="4">
    <source>
        <dbReference type="ARBA" id="ARBA00022723"/>
    </source>
</evidence>
<feature type="domain" description="Peptidase S8/S53" evidence="13">
    <location>
        <begin position="146"/>
        <end position="333"/>
    </location>
</feature>
<evidence type="ECO:0000256" key="9">
    <source>
        <dbReference type="PROSITE-ProRule" id="PRU01240"/>
    </source>
</evidence>
<dbReference type="Gene3D" id="3.40.50.200">
    <property type="entry name" value="Peptidase S8/S53 domain"/>
    <property type="match status" value="1"/>
</dbReference>
<dbReference type="GO" id="GO:0004252">
    <property type="term" value="F:serine-type endopeptidase activity"/>
    <property type="evidence" value="ECO:0007669"/>
    <property type="project" value="UniProtKB-UniRule"/>
</dbReference>
<keyword evidence="2" id="KW-0964">Secreted</keyword>
<evidence type="ECO:0000259" key="14">
    <source>
        <dbReference type="Pfam" id="PF02225"/>
    </source>
</evidence>
<proteinExistence type="inferred from homology"/>
<dbReference type="Gene3D" id="3.30.70.80">
    <property type="entry name" value="Peptidase S8 propeptide/proteinase inhibitor I9"/>
    <property type="match status" value="1"/>
</dbReference>
<dbReference type="InterPro" id="IPR037045">
    <property type="entry name" value="S8pro/Inhibitor_I9_sf"/>
</dbReference>
<evidence type="ECO:0000256" key="7">
    <source>
        <dbReference type="ARBA" id="ARBA00022825"/>
    </source>
</evidence>
<name>A0A285IX46_9GAMM</name>
<evidence type="ECO:0000313" key="17">
    <source>
        <dbReference type="Proteomes" id="UP000219353"/>
    </source>
</evidence>
<protein>
    <submittedName>
        <fullName evidence="16">Serine protease</fullName>
    </submittedName>
</protein>
<dbReference type="PROSITE" id="PS00137">
    <property type="entry name" value="SUBTILASE_HIS"/>
    <property type="match status" value="1"/>
</dbReference>
<keyword evidence="2" id="KW-0134">Cell wall</keyword>
<comment type="similarity">
    <text evidence="1 9 10">Belongs to the peptidase S8 family.</text>
</comment>
<feature type="active site" description="Charge relay system" evidence="8 9">
    <location>
        <position position="154"/>
    </location>
</feature>
<evidence type="ECO:0000256" key="10">
    <source>
        <dbReference type="RuleBase" id="RU003355"/>
    </source>
</evidence>
<feature type="domain" description="Peptidase C-terminal archaeal/bacterial" evidence="15">
    <location>
        <begin position="673"/>
        <end position="739"/>
    </location>
</feature>
<feature type="signal peptide" evidence="12">
    <location>
        <begin position="1"/>
        <end position="25"/>
    </location>
</feature>
<dbReference type="GO" id="GO:0046872">
    <property type="term" value="F:metal ion binding"/>
    <property type="evidence" value="ECO:0007669"/>
    <property type="project" value="UniProtKB-KW"/>
</dbReference>
<dbReference type="Proteomes" id="UP000219353">
    <property type="component" value="Unassembled WGS sequence"/>
</dbReference>
<keyword evidence="5 12" id="KW-0732">Signal</keyword>
<dbReference type="AlphaFoldDB" id="A0A285IX46"/>
<feature type="region of interest" description="Disordered" evidence="11">
    <location>
        <begin position="527"/>
        <end position="546"/>
    </location>
</feature>
<feature type="domain" description="Peptidase S8/S53" evidence="13">
    <location>
        <begin position="451"/>
        <end position="512"/>
    </location>
</feature>
<evidence type="ECO:0000256" key="3">
    <source>
        <dbReference type="ARBA" id="ARBA00022670"/>
    </source>
</evidence>
<dbReference type="InterPro" id="IPR022398">
    <property type="entry name" value="Peptidase_S8_His-AS"/>
</dbReference>
<dbReference type="Pfam" id="PF04151">
    <property type="entry name" value="PPC"/>
    <property type="match status" value="2"/>
</dbReference>
<dbReference type="Pfam" id="PF00082">
    <property type="entry name" value="Peptidase_S8"/>
    <property type="match status" value="2"/>
</dbReference>
<dbReference type="CDD" id="cd07477">
    <property type="entry name" value="Peptidases_S8_Subtilisin_subset"/>
    <property type="match status" value="1"/>
</dbReference>
<feature type="active site" description="Charge relay system" evidence="8 9">
    <location>
        <position position="187"/>
    </location>
</feature>
<dbReference type="PROSITE" id="PS00138">
    <property type="entry name" value="SUBTILASE_SER"/>
    <property type="match status" value="1"/>
</dbReference>
<dbReference type="InterPro" id="IPR015500">
    <property type="entry name" value="Peptidase_S8_subtilisin-rel"/>
</dbReference>
<keyword evidence="17" id="KW-1185">Reference proteome</keyword>
<keyword evidence="4" id="KW-0479">Metal-binding</keyword>
<evidence type="ECO:0000256" key="2">
    <source>
        <dbReference type="ARBA" id="ARBA00022512"/>
    </source>
</evidence>
<evidence type="ECO:0000256" key="5">
    <source>
        <dbReference type="ARBA" id="ARBA00022729"/>
    </source>
</evidence>
<feature type="chain" id="PRO_5012312343" evidence="12">
    <location>
        <begin position="26"/>
        <end position="754"/>
    </location>
</feature>
<dbReference type="PROSITE" id="PS00136">
    <property type="entry name" value="SUBTILASE_ASP"/>
    <property type="match status" value="1"/>
</dbReference>
<dbReference type="SUPFAM" id="SSF52743">
    <property type="entry name" value="Subtilisin-like"/>
    <property type="match status" value="1"/>
</dbReference>
<dbReference type="PROSITE" id="PS51892">
    <property type="entry name" value="SUBTILASE"/>
    <property type="match status" value="1"/>
</dbReference>
<organism evidence="16 17">
    <name type="scientific">Arsukibacterium tuosuense</name>
    <dbReference type="NCBI Taxonomy" id="1323745"/>
    <lineage>
        <taxon>Bacteria</taxon>
        <taxon>Pseudomonadati</taxon>
        <taxon>Pseudomonadota</taxon>
        <taxon>Gammaproteobacteria</taxon>
        <taxon>Chromatiales</taxon>
        <taxon>Chromatiaceae</taxon>
        <taxon>Arsukibacterium</taxon>
    </lineage>
</organism>
<dbReference type="InterPro" id="IPR023828">
    <property type="entry name" value="Peptidase_S8_Ser-AS"/>
</dbReference>
<evidence type="ECO:0000256" key="6">
    <source>
        <dbReference type="ARBA" id="ARBA00022801"/>
    </source>
</evidence>
<dbReference type="InterPro" id="IPR023827">
    <property type="entry name" value="Peptidase_S8_Asp-AS"/>
</dbReference>
<keyword evidence="3 9" id="KW-0645">Protease</keyword>
<evidence type="ECO:0000259" key="15">
    <source>
        <dbReference type="Pfam" id="PF04151"/>
    </source>
</evidence>
<feature type="domain" description="Peptidase C-terminal archaeal/bacterial" evidence="15">
    <location>
        <begin position="564"/>
        <end position="629"/>
    </location>
</feature>
<dbReference type="InterPro" id="IPR003137">
    <property type="entry name" value="PA_domain"/>
</dbReference>
<dbReference type="RefSeq" id="WP_097111413.1">
    <property type="nucleotide sequence ID" value="NZ_OBEB01000004.1"/>
</dbReference>
<dbReference type="InterPro" id="IPR050131">
    <property type="entry name" value="Peptidase_S8_subtilisin-like"/>
</dbReference>
<feature type="active site" description="Charge relay system" evidence="8 9">
    <location>
        <position position="464"/>
    </location>
</feature>
<dbReference type="InterPro" id="IPR000209">
    <property type="entry name" value="Peptidase_S8/S53_dom"/>
</dbReference>
<dbReference type="PANTHER" id="PTHR43806">
    <property type="entry name" value="PEPTIDASE S8"/>
    <property type="match status" value="1"/>
</dbReference>
<evidence type="ECO:0000256" key="11">
    <source>
        <dbReference type="SAM" id="MobiDB-lite"/>
    </source>
</evidence>